<evidence type="ECO:0000259" key="2">
    <source>
        <dbReference type="Pfam" id="PF08751"/>
    </source>
</evidence>
<reference evidence="3 4" key="1">
    <citation type="submission" date="2020-06" db="EMBL/GenBank/DDBJ databases">
        <title>Taxonomy, biology and ecology of Rhodococcus bacteria occurring in California pistachio and other woody hosts as revealed by genome sequence analyses.</title>
        <authorList>
            <person name="Gai Y."/>
            <person name="Riely B."/>
        </authorList>
    </citation>
    <scope>NUCLEOTIDE SEQUENCE [LARGE SCALE GENOMIC DNA]</scope>
    <source>
        <strain evidence="3 4">BP-281</strain>
    </source>
</reference>
<organism evidence="3 4">
    <name type="scientific">Rhodococcoides corynebacterioides</name>
    <dbReference type="NCBI Taxonomy" id="53972"/>
    <lineage>
        <taxon>Bacteria</taxon>
        <taxon>Bacillati</taxon>
        <taxon>Actinomycetota</taxon>
        <taxon>Actinomycetes</taxon>
        <taxon>Mycobacteriales</taxon>
        <taxon>Nocardiaceae</taxon>
        <taxon>Rhodococcoides</taxon>
    </lineage>
</organism>
<dbReference type="Proteomes" id="UP000825228">
    <property type="component" value="Unassembled WGS sequence"/>
</dbReference>
<dbReference type="Pfam" id="PF08751">
    <property type="entry name" value="TrwC"/>
    <property type="match status" value="1"/>
</dbReference>
<evidence type="ECO:0000256" key="1">
    <source>
        <dbReference type="SAM" id="MobiDB-lite"/>
    </source>
</evidence>
<feature type="compositionally biased region" description="Basic and acidic residues" evidence="1">
    <location>
        <begin position="1501"/>
        <end position="1515"/>
    </location>
</feature>
<dbReference type="InterPro" id="IPR014862">
    <property type="entry name" value="TrwC"/>
</dbReference>
<dbReference type="Gene3D" id="2.30.30.940">
    <property type="match status" value="1"/>
</dbReference>
<feature type="region of interest" description="Disordered" evidence="1">
    <location>
        <begin position="1435"/>
        <end position="1464"/>
    </location>
</feature>
<evidence type="ECO:0000313" key="3">
    <source>
        <dbReference type="EMBL" id="MBY6366927.1"/>
    </source>
</evidence>
<accession>A0ABS7P3C9</accession>
<dbReference type="Pfam" id="PF13604">
    <property type="entry name" value="AAA_30"/>
    <property type="match status" value="1"/>
</dbReference>
<name>A0ABS7P3C9_9NOCA</name>
<dbReference type="Gene3D" id="3.40.50.300">
    <property type="entry name" value="P-loop containing nucleotide triphosphate hydrolases"/>
    <property type="match status" value="2"/>
</dbReference>
<evidence type="ECO:0000313" key="4">
    <source>
        <dbReference type="Proteomes" id="UP000825228"/>
    </source>
</evidence>
<sequence>MMGLHKLTAGDGYTYLTRHVAAADSTERGAATLSEYYSEKGESPGRWTGTGLAELGSIAEGSRVSEAHMKALFGDGLHPEADTMYAETFAAELTAGASAKTAARTAAASIRLGRAFKIDNGASDYRIACAKAFVEHNLAGGEKWNAPIDADERATIRTRVATEMFAREYGRAPADERELSGWVAKSGRQNTKAVAGFDLTFTPVKSVSALWAVAPREVAEQIEAAHDAAIGAALEYLEEHACFTRLGNGGVAQVDANGLIAAAFTHRDSRAGDPNLHTHVAISNKVSTTLPDGTVKWLALDGAALYRNNVPASEVYNTALEAHLRERIGVEFADRPSEDRSKRPVREIVGMDDRLTERWSSRTAAITARTAELSRQFQLDHHREPTAIEAIGLAQRATLETREAKHEPRSHAEQRGGWRAEAIEVLGSPESLSEMVAGVTGRTRTSASVDVDDPRWVEQCAAEVVEVVSRARSRYRRHNIRAEAIRRVRSVNPPAERITELVEAVTDRACSTDLAVSLGEEVGDDVAADLAPAVMRRRDGLDVHTRHEATLFTTTDVLDAEARIVSLAARTDGVAIADEHVEIALLESVANGRDLNAGQRSLVRAMATSGAKVQLALAPAGTGKTTAMTALTRSWQNAGGRVVGFAPTAAAAAVLRQDIATTTDTVAKFVDITRRLRDGAPVSVPQWYTDIGPDSLIIVDEAGMTGTRDLDEAVSALAARGATVRLIGDDQQLAAVASGGVLRDIADRVGALTLSQVVRFRDPVTGAAEGAASLALRDGDDAAIGFYIDHSRLHVGSIAAVTDDAYTAWSADRAAGKDALLLAPTRELVAELNTRARTDRLNAAGGPVGREALLSDGLFASVGDVVRTRSNDRRNPLSQTDWVRNGDRWQVEDVTAAGDLVVRHLELGRTVTLTADYARRATELGYAGTVHSAQGSTADTCHVVATGEETRQLAYVALTRGRFANHMYLATTSDGDLHTAMTERGMLPPTAVDDFRAILRRDGAQISAHSTLAAAADPHRALAPAAAAYDHSVATACEALAGPTVMAEIDAAAFAAVDGLTDDAAWPVLRGHLAVLAARGDDPVAALNAAAAGRDLSAAADRAAVLDWRLDATGRHHGGRGPLPWLPSIPDALAREPEWASYLDARAAAVTAHRDAIAADVATWTPTTAPVWARPFLSADDTAELLTDLAVFRAAHEVDPADRRPTGPDQYAATSAAAQRRLDTRADAVLGSANDAVTRWRPFVDELDRHIARDPYFPVLADRLSAAARAGIDVHALVRDTLTRAPLPDELPAAALWWRLSGELSAAALDAADTSGDLTPVWAPLLAELVGESTARRIVADAAWPALVATVDAADPSMWTPGELLGTAYECLHGGIDPVEHGLTVPAHELTRALTWRAEMLVRENHLARTYIGPDVEPLSVEDEEALAPVDDAVGDRAGDVLPSEFADPDRLPPPVGPPAAAAQTDARVAAVPIELDADYLASLDALDAPAEYDDAPPPPEYDHGGDDVEHRAEPDAAQNGDDTAAGDDEIDPFEAMLTAADRIALPYPTVTRDERVRLLRADLDAARARRRELRAAITAGTSPALSAAAPMIAEMSVRADRQKPALVAMLDARQDWTDAALAAETQWHHIDTVLRPAAASAAAAAEAGEDDTVVDARRELDWAIWQVGFADEAADRARARAHDAARAYEDTVAADGGAVTRTDVDAARLAAEELDTAAWFEQDALCRTLDGQLVRAENAVRRAALTTDTPAPTAATDVDSGDVEAVPTGVAPENAVGIPEHTLYPADPTETAQSVEPRVSASPPADPAATGDVDAELRAAMRRDSIRLLPDADLLMLVTRAGSRTEPTVVADTEALHARLHEQASAIAAWRDVDNERRRLDTELIDARTDFASLTARLGGAKRRDRKPLEVAIAAARARTEQLAQQLDGARRAADAAAGRVRADRADWAKIIDRVAEGRRTSDLTTAAIFDDVIAEHGRRRRLMLLHPERASAEQRVRASETRISTVNVSSVAGVTDLNPTRTPDTDVKERERIQSVTGAGGATPSGATEHGQETSRPYGVQADFDRAPDQGIDPTS</sequence>
<feature type="region of interest" description="Disordered" evidence="1">
    <location>
        <begin position="1490"/>
        <end position="1529"/>
    </location>
</feature>
<feature type="region of interest" description="Disordered" evidence="1">
    <location>
        <begin position="2016"/>
        <end position="2078"/>
    </location>
</feature>
<dbReference type="CDD" id="cd18809">
    <property type="entry name" value="SF1_C_RecD"/>
    <property type="match status" value="1"/>
</dbReference>
<protein>
    <submittedName>
        <fullName evidence="3">Relaxase domain-containing protein</fullName>
    </submittedName>
</protein>
<dbReference type="EMBL" id="JABUBU010000005">
    <property type="protein sequence ID" value="MBY6366927.1"/>
    <property type="molecule type" value="Genomic_DNA"/>
</dbReference>
<gene>
    <name evidence="3" type="ORF">HQ603_09185</name>
</gene>
<dbReference type="NCBIfam" id="NF041492">
    <property type="entry name" value="MobF"/>
    <property type="match status" value="1"/>
</dbReference>
<proteinExistence type="predicted"/>
<dbReference type="SUPFAM" id="SSF52540">
    <property type="entry name" value="P-loop containing nucleoside triphosphate hydrolases"/>
    <property type="match status" value="2"/>
</dbReference>
<dbReference type="SUPFAM" id="SSF55464">
    <property type="entry name" value="Origin of replication-binding domain, RBD-like"/>
    <property type="match status" value="1"/>
</dbReference>
<comment type="caution">
    <text evidence="3">The sequence shown here is derived from an EMBL/GenBank/DDBJ whole genome shotgun (WGS) entry which is preliminary data.</text>
</comment>
<dbReference type="InterPro" id="IPR027417">
    <property type="entry name" value="P-loop_NTPase"/>
</dbReference>
<feature type="region of interest" description="Disordered" evidence="1">
    <location>
        <begin position="1781"/>
        <end position="1812"/>
    </location>
</feature>
<keyword evidence="4" id="KW-1185">Reference proteome</keyword>
<feature type="compositionally biased region" description="Basic and acidic residues" evidence="1">
    <location>
        <begin position="2025"/>
        <end position="2035"/>
    </location>
</feature>
<feature type="domain" description="TrwC relaxase" evidence="2">
    <location>
        <begin position="9"/>
        <end position="424"/>
    </location>
</feature>